<evidence type="ECO:0000313" key="1">
    <source>
        <dbReference type="EMBL" id="OGY92233.1"/>
    </source>
</evidence>
<evidence type="ECO:0000313" key="2">
    <source>
        <dbReference type="Proteomes" id="UP000177349"/>
    </source>
</evidence>
<reference evidence="1 2" key="1">
    <citation type="journal article" date="2016" name="Nat. Commun.">
        <title>Thousands of microbial genomes shed light on interconnected biogeochemical processes in an aquifer system.</title>
        <authorList>
            <person name="Anantharaman K."/>
            <person name="Brown C.T."/>
            <person name="Hug L.A."/>
            <person name="Sharon I."/>
            <person name="Castelle C.J."/>
            <person name="Probst A.J."/>
            <person name="Thomas B.C."/>
            <person name="Singh A."/>
            <person name="Wilkins M.J."/>
            <person name="Karaoz U."/>
            <person name="Brodie E.L."/>
            <person name="Williams K.H."/>
            <person name="Hubbard S.S."/>
            <person name="Banfield J.F."/>
        </authorList>
    </citation>
    <scope>NUCLEOTIDE SEQUENCE [LARGE SCALE GENOMIC DNA]</scope>
</reference>
<organism evidence="1 2">
    <name type="scientific">Candidatus Komeilibacteria bacterium RIFCSPLOWO2_01_FULL_53_11</name>
    <dbReference type="NCBI Taxonomy" id="1798552"/>
    <lineage>
        <taxon>Bacteria</taxon>
        <taxon>Candidatus Komeiliibacteriota</taxon>
    </lineage>
</organism>
<dbReference type="AlphaFoldDB" id="A0A1G2BSU0"/>
<name>A0A1G2BSU0_9BACT</name>
<gene>
    <name evidence="1" type="ORF">A3B31_02500</name>
</gene>
<comment type="caution">
    <text evidence="1">The sequence shown here is derived from an EMBL/GenBank/DDBJ whole genome shotgun (WGS) entry which is preliminary data.</text>
</comment>
<dbReference type="Proteomes" id="UP000177349">
    <property type="component" value="Unassembled WGS sequence"/>
</dbReference>
<dbReference type="EMBL" id="MHKN01000021">
    <property type="protein sequence ID" value="OGY92233.1"/>
    <property type="molecule type" value="Genomic_DNA"/>
</dbReference>
<protein>
    <submittedName>
        <fullName evidence="1">Uncharacterized protein</fullName>
    </submittedName>
</protein>
<sequence length="237" mass="25834">MKIIRDKQLATLTFVPVEADEEQVITSIAAILKPEDKLSYGGRGRDGGDDKFCTVHLHAGAATETQSKTEGRITVTQDAHVGGIELVLRGSTEEDKHEVNFIRDTCYFGSGGLIFISETEVDGKKAIITTAMRCKYCDAGMIHYGACEWRICDACAAKCEHSYVCGAIHGSMDIGVGEFCNKCGRGKPKAEGEREKSQLEHHLAVEAELGITILYKNGPPDTPREAINMILQRGAQE</sequence>
<accession>A0A1G2BSU0</accession>
<proteinExistence type="predicted"/>